<gene>
    <name evidence="1" type="ORF">JCM21142_93772</name>
</gene>
<keyword evidence="2" id="KW-1185">Reference proteome</keyword>
<reference evidence="1 2" key="1">
    <citation type="journal article" date="2014" name="Genome Announc.">
        <title>Draft Genome Sequence of Cytophaga fermentans JCM 21142T, a Facultative Anaerobe Isolated from Marine Mud.</title>
        <authorList>
            <person name="Starns D."/>
            <person name="Oshima K."/>
            <person name="Suda W."/>
            <person name="Iino T."/>
            <person name="Yuki M."/>
            <person name="Inoue J."/>
            <person name="Kitamura K."/>
            <person name="Iida T."/>
            <person name="Darby A."/>
            <person name="Hattori M."/>
            <person name="Ohkuma M."/>
        </authorList>
    </citation>
    <scope>NUCLEOTIDE SEQUENCE [LARGE SCALE GENOMIC DNA]</scope>
    <source>
        <strain evidence="1 2">JCM 21142</strain>
    </source>
</reference>
<dbReference type="AlphaFoldDB" id="W7YRF8"/>
<dbReference type="InterPro" id="IPR013078">
    <property type="entry name" value="His_Pase_superF_clade-1"/>
</dbReference>
<dbReference type="InterPro" id="IPR050275">
    <property type="entry name" value="PGM_Phosphatase"/>
</dbReference>
<dbReference type="Proteomes" id="UP000019402">
    <property type="component" value="Unassembled WGS sequence"/>
</dbReference>
<dbReference type="GO" id="GO:0016791">
    <property type="term" value="F:phosphatase activity"/>
    <property type="evidence" value="ECO:0007669"/>
    <property type="project" value="TreeGrafter"/>
</dbReference>
<sequence length="190" mass="22072">MKELYIIRHTTPNIEPGICYGDSDLDVADSFKEEAEKIKNLLINLTPAYIFSSPLIRCRKLGEALFPGSVIHYDNRLKELNFGDWEMKPWKDIDKEVLKIWSDDFVHKSTPNGENFNQLFSRASHFIDNDILPLKEHSKIAMVTHSGIMRCLISRYLHIPMDKIFSLKLNYGAVIKITLHESFEEVDFIK</sequence>
<organism evidence="1 2">
    <name type="scientific">Saccharicrinis fermentans DSM 9555 = JCM 21142</name>
    <dbReference type="NCBI Taxonomy" id="869213"/>
    <lineage>
        <taxon>Bacteria</taxon>
        <taxon>Pseudomonadati</taxon>
        <taxon>Bacteroidota</taxon>
        <taxon>Bacteroidia</taxon>
        <taxon>Marinilabiliales</taxon>
        <taxon>Marinilabiliaceae</taxon>
        <taxon>Saccharicrinis</taxon>
    </lineage>
</organism>
<protein>
    <submittedName>
        <fullName evidence="1">Alpha-ribazole phosphatase</fullName>
    </submittedName>
</protein>
<dbReference type="RefSeq" id="WP_027473373.1">
    <property type="nucleotide sequence ID" value="NZ_BAMD01000066.1"/>
</dbReference>
<name>W7YRF8_9BACT</name>
<dbReference type="InterPro" id="IPR029033">
    <property type="entry name" value="His_PPase_superfam"/>
</dbReference>
<dbReference type="SMART" id="SM00855">
    <property type="entry name" value="PGAM"/>
    <property type="match status" value="1"/>
</dbReference>
<comment type="caution">
    <text evidence="1">The sequence shown here is derived from an EMBL/GenBank/DDBJ whole genome shotgun (WGS) entry which is preliminary data.</text>
</comment>
<proteinExistence type="predicted"/>
<dbReference type="STRING" id="869213.GCA_000517085_04077"/>
<dbReference type="PANTHER" id="PTHR48100:SF59">
    <property type="entry name" value="ADENOSYLCOBALAMIN_ALPHA-RIBAZOLE PHOSPHATASE"/>
    <property type="match status" value="1"/>
</dbReference>
<dbReference type="Pfam" id="PF00300">
    <property type="entry name" value="His_Phos_1"/>
    <property type="match status" value="1"/>
</dbReference>
<accession>W7YRF8</accession>
<dbReference type="GO" id="GO:0005737">
    <property type="term" value="C:cytoplasm"/>
    <property type="evidence" value="ECO:0007669"/>
    <property type="project" value="TreeGrafter"/>
</dbReference>
<evidence type="ECO:0000313" key="1">
    <source>
        <dbReference type="EMBL" id="GAF05049.1"/>
    </source>
</evidence>
<dbReference type="CDD" id="cd07067">
    <property type="entry name" value="HP_PGM_like"/>
    <property type="match status" value="1"/>
</dbReference>
<dbReference type="PANTHER" id="PTHR48100">
    <property type="entry name" value="BROAD-SPECIFICITY PHOSPHATASE YOR283W-RELATED"/>
    <property type="match status" value="1"/>
</dbReference>
<dbReference type="OrthoDB" id="9782128at2"/>
<dbReference type="SUPFAM" id="SSF53254">
    <property type="entry name" value="Phosphoglycerate mutase-like"/>
    <property type="match status" value="1"/>
</dbReference>
<evidence type="ECO:0000313" key="2">
    <source>
        <dbReference type="Proteomes" id="UP000019402"/>
    </source>
</evidence>
<dbReference type="Gene3D" id="3.40.50.1240">
    <property type="entry name" value="Phosphoglycerate mutase-like"/>
    <property type="match status" value="1"/>
</dbReference>
<dbReference type="eggNOG" id="COG0406">
    <property type="taxonomic scope" value="Bacteria"/>
</dbReference>
<dbReference type="EMBL" id="BAMD01000066">
    <property type="protein sequence ID" value="GAF05049.1"/>
    <property type="molecule type" value="Genomic_DNA"/>
</dbReference>